<accession>A0A7D9EIQ8</accession>
<dbReference type="InterPro" id="IPR000242">
    <property type="entry name" value="PTP_cat"/>
</dbReference>
<dbReference type="GO" id="GO:0016020">
    <property type="term" value="C:membrane"/>
    <property type="evidence" value="ECO:0007669"/>
    <property type="project" value="UniProtKB-SubCell"/>
</dbReference>
<comment type="caution">
    <text evidence="1">The sequence shown here is derived from an EMBL/GenBank/DDBJ whole genome shotgun (WGS) entry which is preliminary data.</text>
</comment>
<dbReference type="GO" id="GO:0004725">
    <property type="term" value="F:protein tyrosine phosphatase activity"/>
    <property type="evidence" value="ECO:0007669"/>
    <property type="project" value="InterPro"/>
</dbReference>
<protein>
    <submittedName>
        <fullName evidence="1">Receptor-type tyrosine- phosphatase epsilon-like</fullName>
    </submittedName>
</protein>
<dbReference type="PANTHER" id="PTHR46957:SF3">
    <property type="entry name" value="CYTOKINE RECEPTOR"/>
    <property type="match status" value="1"/>
</dbReference>
<dbReference type="InterPro" id="IPR029021">
    <property type="entry name" value="Prot-tyrosine_phosphatase-like"/>
</dbReference>
<dbReference type="PRINTS" id="PR00700">
    <property type="entry name" value="PRTYPHPHTASE"/>
</dbReference>
<dbReference type="PANTHER" id="PTHR46957">
    <property type="entry name" value="CYTOKINE RECEPTOR"/>
    <property type="match status" value="1"/>
</dbReference>
<feature type="non-terminal residue" evidence="1">
    <location>
        <position position="360"/>
    </location>
</feature>
<feature type="non-terminal residue" evidence="1">
    <location>
        <position position="1"/>
    </location>
</feature>
<dbReference type="EMBL" id="CACRXK020006814">
    <property type="protein sequence ID" value="CAB4010518.1"/>
    <property type="molecule type" value="Genomic_DNA"/>
</dbReference>
<organism evidence="1 2">
    <name type="scientific">Paramuricea clavata</name>
    <name type="common">Red gorgonian</name>
    <name type="synonym">Violescent sea-whip</name>
    <dbReference type="NCBI Taxonomy" id="317549"/>
    <lineage>
        <taxon>Eukaryota</taxon>
        <taxon>Metazoa</taxon>
        <taxon>Cnidaria</taxon>
        <taxon>Anthozoa</taxon>
        <taxon>Octocorallia</taxon>
        <taxon>Malacalcyonacea</taxon>
        <taxon>Plexauridae</taxon>
        <taxon>Paramuricea</taxon>
    </lineage>
</organism>
<dbReference type="Gene3D" id="3.90.190.10">
    <property type="entry name" value="Protein tyrosine phosphatase superfamily"/>
    <property type="match status" value="1"/>
</dbReference>
<dbReference type="AlphaFoldDB" id="A0A7D9EIQ8"/>
<sequence length="360" mass="41023">IHPGGITENTIEFVLKEFTNKSVRIYQIIVLEVKDGQLRDVNVRVTRYYENRTKGEPYITAEFKAEDFKKHEKFIVGDGQSLNARRRRKRAADNIRNGPLNAGSTYRLLQRGLDDKRNVIETGEWTEEISTPERIVPPNGTSSVGVIVGVVVAVILIIVIVLGVFLYLKRRKVEESKPFVAADGPANHGFQSGEVIAMSDFSEHCRILAADSNYLYSHEYSQIPRKNASLTMHHAQNQVNREKNRYNNILCYDSTRVILKTDPTGNDYVNASRLDGFEKEKAYIASQGPLENTCEDFWRMVWENVTSTVVMVTGLEEGRKIKCHQYWPSTGSMEYGPFVVTLLEQIELTDYTIRTFTVSE</sequence>
<keyword evidence="1" id="KW-0675">Receptor</keyword>
<proteinExistence type="predicted"/>
<dbReference type="Proteomes" id="UP001152795">
    <property type="component" value="Unassembled WGS sequence"/>
</dbReference>
<dbReference type="PROSITE" id="PS50055">
    <property type="entry name" value="TYR_PHOSPHATASE_PTP"/>
    <property type="match status" value="1"/>
</dbReference>
<evidence type="ECO:0000313" key="1">
    <source>
        <dbReference type="EMBL" id="CAB4010518.1"/>
    </source>
</evidence>
<dbReference type="InterPro" id="IPR050713">
    <property type="entry name" value="RTP_Phos/Ushers"/>
</dbReference>
<keyword evidence="2" id="KW-1185">Reference proteome</keyword>
<dbReference type="SUPFAM" id="SSF52799">
    <property type="entry name" value="(Phosphotyrosine protein) phosphatases II"/>
    <property type="match status" value="1"/>
</dbReference>
<name>A0A7D9EIQ8_PARCT</name>
<gene>
    <name evidence="1" type="ORF">PACLA_8A046074</name>
</gene>
<reference evidence="1" key="1">
    <citation type="submission" date="2020-04" db="EMBL/GenBank/DDBJ databases">
        <authorList>
            <person name="Alioto T."/>
            <person name="Alioto T."/>
            <person name="Gomez Garrido J."/>
        </authorList>
    </citation>
    <scope>NUCLEOTIDE SEQUENCE</scope>
    <source>
        <strain evidence="1">A484AB</strain>
    </source>
</reference>
<dbReference type="SMART" id="SM00194">
    <property type="entry name" value="PTPc"/>
    <property type="match status" value="1"/>
</dbReference>
<dbReference type="Pfam" id="PF00102">
    <property type="entry name" value="Y_phosphatase"/>
    <property type="match status" value="1"/>
</dbReference>
<dbReference type="OrthoDB" id="6144703at2759"/>
<evidence type="ECO:0000313" key="2">
    <source>
        <dbReference type="Proteomes" id="UP001152795"/>
    </source>
</evidence>